<keyword evidence="3" id="KW-0904">Protein phosphatase</keyword>
<dbReference type="Gene3D" id="3.40.50.2300">
    <property type="match status" value="1"/>
</dbReference>
<comment type="caution">
    <text evidence="6">The sequence shown here is derived from an EMBL/GenBank/DDBJ whole genome shotgun (WGS) entry which is preliminary data.</text>
</comment>
<dbReference type="PANTHER" id="PTHR11717">
    <property type="entry name" value="LOW MOLECULAR WEIGHT PROTEIN TYROSINE PHOSPHATASE"/>
    <property type="match status" value="1"/>
</dbReference>
<evidence type="ECO:0000259" key="5">
    <source>
        <dbReference type="SMART" id="SM00226"/>
    </source>
</evidence>
<feature type="active site" description="Proton donor" evidence="4">
    <location>
        <position position="158"/>
    </location>
</feature>
<comment type="similarity">
    <text evidence="1">Belongs to the low molecular weight phosphotyrosine protein phosphatase family.</text>
</comment>
<keyword evidence="2" id="KW-0378">Hydrolase</keyword>
<dbReference type="SUPFAM" id="SSF52788">
    <property type="entry name" value="Phosphotyrosine protein phosphatases I"/>
    <property type="match status" value="1"/>
</dbReference>
<feature type="domain" description="Phosphotyrosine protein phosphatase I" evidence="5">
    <location>
        <begin position="15"/>
        <end position="184"/>
    </location>
</feature>
<evidence type="ECO:0000256" key="4">
    <source>
        <dbReference type="PIRSR" id="PIRSR617867-1"/>
    </source>
</evidence>
<dbReference type="EMBL" id="JAVRRL010000080">
    <property type="protein sequence ID" value="KAK5108662.1"/>
    <property type="molecule type" value="Genomic_DNA"/>
</dbReference>
<dbReference type="Proteomes" id="UP001310890">
    <property type="component" value="Unassembled WGS sequence"/>
</dbReference>
<dbReference type="AlphaFoldDB" id="A0AAN7YHF6"/>
<dbReference type="GO" id="GO:0004725">
    <property type="term" value="F:protein tyrosine phosphatase activity"/>
    <property type="evidence" value="ECO:0007669"/>
    <property type="project" value="InterPro"/>
</dbReference>
<dbReference type="CDD" id="cd16343">
    <property type="entry name" value="LMWPTP"/>
    <property type="match status" value="1"/>
</dbReference>
<dbReference type="InterPro" id="IPR023485">
    <property type="entry name" value="Ptyr_pPase"/>
</dbReference>
<evidence type="ECO:0000313" key="6">
    <source>
        <dbReference type="EMBL" id="KAK5108662.1"/>
    </source>
</evidence>
<name>A0AAN7YHF6_9PEZI</name>
<dbReference type="Pfam" id="PF01451">
    <property type="entry name" value="LMWPc"/>
    <property type="match status" value="1"/>
</dbReference>
<proteinExistence type="inferred from homology"/>
<dbReference type="InterPro" id="IPR036196">
    <property type="entry name" value="Ptyr_pPase_sf"/>
</dbReference>
<feature type="active site" evidence="4">
    <location>
        <position position="27"/>
    </location>
</feature>
<dbReference type="InterPro" id="IPR050438">
    <property type="entry name" value="LMW_PTPase"/>
</dbReference>
<sequence>MTPAGDTIATRPKPVSVLFVCLGNICRYTMAEATLSHLLTQTPPAQPLISKIDSCGTGAYHEGAGPDPRTMAVLKDHGITGYQHRARKITVRDFGEYDYILAMDRENLADLQDLIRREGKRGHLTGREGEKVRLFGSFAAAAADAAAGEAGLGEEVEDPYYGGEEGFELAYQQVVRLGRGLVREIEKEEGRT</sequence>
<dbReference type="InterPro" id="IPR017867">
    <property type="entry name" value="Tyr_phospatase_low_mol_wt"/>
</dbReference>
<evidence type="ECO:0000256" key="3">
    <source>
        <dbReference type="ARBA" id="ARBA00022912"/>
    </source>
</evidence>
<accession>A0AAN7YHF6</accession>
<feature type="active site" description="Nucleophile" evidence="4">
    <location>
        <position position="21"/>
    </location>
</feature>
<evidence type="ECO:0000256" key="2">
    <source>
        <dbReference type="ARBA" id="ARBA00022801"/>
    </source>
</evidence>
<protein>
    <recommendedName>
        <fullName evidence="5">Phosphotyrosine protein phosphatase I domain-containing protein</fullName>
    </recommendedName>
</protein>
<dbReference type="PRINTS" id="PR00719">
    <property type="entry name" value="LMWPTPASE"/>
</dbReference>
<reference evidence="6" key="1">
    <citation type="submission" date="2023-08" db="EMBL/GenBank/DDBJ databases">
        <title>Black Yeasts Isolated from many extreme environments.</title>
        <authorList>
            <person name="Coleine C."/>
            <person name="Stajich J.E."/>
            <person name="Selbmann L."/>
        </authorList>
    </citation>
    <scope>NUCLEOTIDE SEQUENCE</scope>
    <source>
        <strain evidence="6">CCFEE 5401</strain>
    </source>
</reference>
<evidence type="ECO:0000256" key="1">
    <source>
        <dbReference type="ARBA" id="ARBA00011063"/>
    </source>
</evidence>
<gene>
    <name evidence="6" type="ORF">LTR62_008067</name>
</gene>
<organism evidence="6 7">
    <name type="scientific">Meristemomyces frigidus</name>
    <dbReference type="NCBI Taxonomy" id="1508187"/>
    <lineage>
        <taxon>Eukaryota</taxon>
        <taxon>Fungi</taxon>
        <taxon>Dikarya</taxon>
        <taxon>Ascomycota</taxon>
        <taxon>Pezizomycotina</taxon>
        <taxon>Dothideomycetes</taxon>
        <taxon>Dothideomycetidae</taxon>
        <taxon>Mycosphaerellales</taxon>
        <taxon>Teratosphaeriaceae</taxon>
        <taxon>Meristemomyces</taxon>
    </lineage>
</organism>
<evidence type="ECO:0000313" key="7">
    <source>
        <dbReference type="Proteomes" id="UP001310890"/>
    </source>
</evidence>
<dbReference type="SMART" id="SM00226">
    <property type="entry name" value="LMWPc"/>
    <property type="match status" value="1"/>
</dbReference>
<dbReference type="PANTHER" id="PTHR11717:SF7">
    <property type="entry name" value="LOW MOLECULAR WEIGHT PHOSPHOTYROSINE PROTEIN PHOSPHATASE"/>
    <property type="match status" value="1"/>
</dbReference>